<dbReference type="PROSITE" id="PS50157">
    <property type="entry name" value="ZINC_FINGER_C2H2_2"/>
    <property type="match status" value="7"/>
</dbReference>
<dbReference type="SUPFAM" id="SSF57440">
    <property type="entry name" value="Kringle-like"/>
    <property type="match status" value="2"/>
</dbReference>
<comment type="subcellular location">
    <subcellularLocation>
        <location evidence="2">Nucleus</location>
    </subcellularLocation>
</comment>
<evidence type="ECO:0000256" key="15">
    <source>
        <dbReference type="ARBA" id="ARBA00023242"/>
    </source>
</evidence>
<dbReference type="SMART" id="SM00069">
    <property type="entry name" value="GLA"/>
    <property type="match status" value="1"/>
</dbReference>
<evidence type="ECO:0000256" key="3">
    <source>
        <dbReference type="ARBA" id="ARBA00012174"/>
    </source>
</evidence>
<dbReference type="Proteomes" id="UP000727407">
    <property type="component" value="Unassembled WGS sequence"/>
</dbReference>
<feature type="domain" description="C2H2-type" evidence="24">
    <location>
        <begin position="615"/>
        <end position="643"/>
    </location>
</feature>
<comment type="caution">
    <text evidence="27">The sequence shown here is derived from an EMBL/GenBank/DDBJ whole genome shotgun (WGS) entry which is preliminary data.</text>
</comment>
<dbReference type="PANTHER" id="PTHR24254">
    <property type="entry name" value="PROTHROMBIN"/>
    <property type="match status" value="1"/>
</dbReference>
<dbReference type="InterPro" id="IPR013806">
    <property type="entry name" value="Kringle-like"/>
</dbReference>
<dbReference type="PROSITE" id="PS50070">
    <property type="entry name" value="KRINGLE_2"/>
    <property type="match status" value="2"/>
</dbReference>
<evidence type="ECO:0000256" key="13">
    <source>
        <dbReference type="ARBA" id="ARBA00023157"/>
    </source>
</evidence>
<name>A0A8J4WVQ1_CLAMG</name>
<accession>A0A8J4WVQ1</accession>
<evidence type="ECO:0000256" key="17">
    <source>
        <dbReference type="ARBA" id="ARBA00049579"/>
    </source>
</evidence>
<dbReference type="Pfam" id="PF00594">
    <property type="entry name" value="Gla"/>
    <property type="match status" value="1"/>
</dbReference>
<dbReference type="InterPro" id="IPR001314">
    <property type="entry name" value="Peptidase_S1A"/>
</dbReference>
<dbReference type="InterPro" id="IPR046341">
    <property type="entry name" value="SET_dom_sf"/>
</dbReference>
<keyword evidence="8" id="KW-0732">Signal</keyword>
<dbReference type="Pfam" id="PF00096">
    <property type="entry name" value="zf-C2H2"/>
    <property type="match status" value="4"/>
</dbReference>
<evidence type="ECO:0000256" key="11">
    <source>
        <dbReference type="ARBA" id="ARBA00022833"/>
    </source>
</evidence>
<feature type="domain" description="C2H2-type" evidence="24">
    <location>
        <begin position="587"/>
        <end position="614"/>
    </location>
</feature>
<dbReference type="InterPro" id="IPR038178">
    <property type="entry name" value="Kringle_sf"/>
</dbReference>
<evidence type="ECO:0000259" key="23">
    <source>
        <dbReference type="PROSITE" id="PS50070"/>
    </source>
</evidence>
<dbReference type="PRINTS" id="PR00001">
    <property type="entry name" value="GLABLOOD"/>
</dbReference>
<dbReference type="Gene3D" id="2.40.20.10">
    <property type="entry name" value="Plasminogen Kringle 4"/>
    <property type="match status" value="2"/>
</dbReference>
<evidence type="ECO:0000256" key="14">
    <source>
        <dbReference type="ARBA" id="ARBA00023180"/>
    </source>
</evidence>
<dbReference type="PROSITE" id="PS00134">
    <property type="entry name" value="TRYPSIN_HIS"/>
    <property type="match status" value="1"/>
</dbReference>
<feature type="region of interest" description="Disordered" evidence="21">
    <location>
        <begin position="519"/>
        <end position="584"/>
    </location>
</feature>
<dbReference type="SUPFAM" id="SSF50494">
    <property type="entry name" value="Trypsin-like serine proteases"/>
    <property type="match status" value="1"/>
</dbReference>
<dbReference type="GO" id="GO:0003677">
    <property type="term" value="F:DNA binding"/>
    <property type="evidence" value="ECO:0007669"/>
    <property type="project" value="UniProtKB-KW"/>
</dbReference>
<dbReference type="PROSITE" id="PS00135">
    <property type="entry name" value="TRYPSIN_SER"/>
    <property type="match status" value="1"/>
</dbReference>
<feature type="domain" description="C2" evidence="22">
    <location>
        <begin position="88"/>
        <end position="215"/>
    </location>
</feature>
<dbReference type="GO" id="GO:0005615">
    <property type="term" value="C:extracellular space"/>
    <property type="evidence" value="ECO:0007669"/>
    <property type="project" value="TreeGrafter"/>
</dbReference>
<keyword evidence="20" id="KW-0720">Serine protease</keyword>
<dbReference type="InterPro" id="IPR013087">
    <property type="entry name" value="Znf_C2H2_type"/>
</dbReference>
<comment type="caution">
    <text evidence="19">Lacks conserved residue(s) required for the propagation of feature annotation.</text>
</comment>
<keyword evidence="7" id="KW-0479">Metal-binding</keyword>
<dbReference type="SUPFAM" id="SSF57630">
    <property type="entry name" value="GLA-domain"/>
    <property type="match status" value="1"/>
</dbReference>
<keyword evidence="14" id="KW-0325">Glycoprotein</keyword>
<feature type="domain" description="Gla" evidence="26">
    <location>
        <begin position="806"/>
        <end position="852"/>
    </location>
</feature>
<dbReference type="FunFam" id="3.30.160.60:FF:001119">
    <property type="entry name" value="zinc finger protein 408"/>
    <property type="match status" value="1"/>
</dbReference>
<dbReference type="InterPro" id="IPR035972">
    <property type="entry name" value="GLA-like_dom_SF"/>
</dbReference>
<feature type="domain" description="Kringle" evidence="23">
    <location>
        <begin position="877"/>
        <end position="954"/>
    </location>
</feature>
<dbReference type="PROSITE" id="PS50004">
    <property type="entry name" value="C2"/>
    <property type="match status" value="1"/>
</dbReference>
<proteinExistence type="predicted"/>
<gene>
    <name evidence="27" type="primary">znf408</name>
    <name evidence="27" type="ORF">DAT39_017310</name>
</gene>
<dbReference type="InterPro" id="IPR043504">
    <property type="entry name" value="Peptidase_S1_PA_chymotrypsin"/>
</dbReference>
<feature type="disulfide bond" evidence="19">
    <location>
        <begin position="975"/>
        <end position="1052"/>
    </location>
</feature>
<feature type="domain" description="C2H2-type" evidence="24">
    <location>
        <begin position="730"/>
        <end position="757"/>
    </location>
</feature>
<dbReference type="InterPro" id="IPR036236">
    <property type="entry name" value="Znf_C2H2_sf"/>
</dbReference>
<evidence type="ECO:0000256" key="8">
    <source>
        <dbReference type="ARBA" id="ARBA00022729"/>
    </source>
</evidence>
<evidence type="ECO:0000256" key="21">
    <source>
        <dbReference type="SAM" id="MobiDB-lite"/>
    </source>
</evidence>
<dbReference type="GO" id="GO:0005634">
    <property type="term" value="C:nucleus"/>
    <property type="evidence" value="ECO:0007669"/>
    <property type="project" value="UniProtKB-SubCell"/>
</dbReference>
<feature type="domain" description="C2H2-type" evidence="24">
    <location>
        <begin position="672"/>
        <end position="694"/>
    </location>
</feature>
<dbReference type="PROSITE" id="PS00011">
    <property type="entry name" value="GLA_1"/>
    <property type="match status" value="1"/>
</dbReference>
<evidence type="ECO:0000256" key="2">
    <source>
        <dbReference type="ARBA" id="ARBA00004123"/>
    </source>
</evidence>
<dbReference type="Pfam" id="PF00168">
    <property type="entry name" value="C2"/>
    <property type="match status" value="1"/>
</dbReference>
<dbReference type="InterPro" id="IPR018992">
    <property type="entry name" value="Thrombin_light_chain"/>
</dbReference>
<keyword evidence="11" id="KW-0862">Zinc</keyword>
<dbReference type="SMART" id="SM00355">
    <property type="entry name" value="ZnF_C2H2"/>
    <property type="match status" value="7"/>
</dbReference>
<dbReference type="InterPro" id="IPR018114">
    <property type="entry name" value="TRYPSIN_HIS"/>
</dbReference>
<dbReference type="FunFam" id="2.40.10.10:FF:000068">
    <property type="entry name" value="transmembrane protease serine 2"/>
    <property type="match status" value="1"/>
</dbReference>
<dbReference type="GO" id="GO:0030168">
    <property type="term" value="P:platelet activation"/>
    <property type="evidence" value="ECO:0007669"/>
    <property type="project" value="TreeGrafter"/>
</dbReference>
<dbReference type="GO" id="GO:0004252">
    <property type="term" value="F:serine-type endopeptidase activity"/>
    <property type="evidence" value="ECO:0007669"/>
    <property type="project" value="UniProtKB-EC"/>
</dbReference>
<feature type="non-terminal residue" evidence="27">
    <location>
        <position position="1327"/>
    </location>
</feature>
<dbReference type="InterPro" id="IPR037111">
    <property type="entry name" value="Thrombin_light_chain_sf"/>
</dbReference>
<dbReference type="Gene3D" id="2.40.10.10">
    <property type="entry name" value="Trypsin-like serine proteases"/>
    <property type="match status" value="2"/>
</dbReference>
<dbReference type="GO" id="GO:0005509">
    <property type="term" value="F:calcium ion binding"/>
    <property type="evidence" value="ECO:0007669"/>
    <property type="project" value="InterPro"/>
</dbReference>
<dbReference type="EC" id="3.4.21.5" evidence="3"/>
<dbReference type="CDD" id="cd00108">
    <property type="entry name" value="KR"/>
    <property type="match status" value="2"/>
</dbReference>
<comment type="function">
    <text evidence="17">Thrombin, which cleaves bonds after Arg and Lys, converts fibrinogen to fibrin and activates factors V, VII, VIII, XIII, and, in complex with thrombomodulin, protein C. Functions in blood homeostasis, inflammation and wound healing. Activates coagulation factor XI (F11); activation is promoted by the contact with negatively charged surfaces. Triggers the production of pro-inflammatory cytokines, such as MCP-1/CCL2 and IL8/CXCL8, in endothelial cells.</text>
</comment>
<organism evidence="27 28">
    <name type="scientific">Clarias magur</name>
    <name type="common">Asian catfish</name>
    <name type="synonym">Macropteronotus magur</name>
    <dbReference type="NCBI Taxonomy" id="1594786"/>
    <lineage>
        <taxon>Eukaryota</taxon>
        <taxon>Metazoa</taxon>
        <taxon>Chordata</taxon>
        <taxon>Craniata</taxon>
        <taxon>Vertebrata</taxon>
        <taxon>Euteleostomi</taxon>
        <taxon>Actinopterygii</taxon>
        <taxon>Neopterygii</taxon>
        <taxon>Teleostei</taxon>
        <taxon>Ostariophysi</taxon>
        <taxon>Siluriformes</taxon>
        <taxon>Clariidae</taxon>
        <taxon>Clarias</taxon>
    </lineage>
</organism>
<evidence type="ECO:0000256" key="16">
    <source>
        <dbReference type="ARBA" id="ARBA00032835"/>
    </source>
</evidence>
<feature type="domain" description="C2H2-type" evidence="24">
    <location>
        <begin position="644"/>
        <end position="671"/>
    </location>
</feature>
<evidence type="ECO:0000259" key="25">
    <source>
        <dbReference type="PROSITE" id="PS50240"/>
    </source>
</evidence>
<dbReference type="InterPro" id="IPR000008">
    <property type="entry name" value="C2_dom"/>
</dbReference>
<feature type="domain" description="Peptidase S1" evidence="25">
    <location>
        <begin position="1117"/>
        <end position="1327"/>
    </location>
</feature>
<dbReference type="SUPFAM" id="SSF57667">
    <property type="entry name" value="beta-beta-alpha zinc fingers"/>
    <property type="match status" value="4"/>
</dbReference>
<evidence type="ECO:0000256" key="4">
    <source>
        <dbReference type="ARBA" id="ARBA00014840"/>
    </source>
</evidence>
<dbReference type="InterPro" id="IPR035892">
    <property type="entry name" value="C2_domain_sf"/>
</dbReference>
<evidence type="ECO:0000313" key="27">
    <source>
        <dbReference type="EMBL" id="KAF5892982.1"/>
    </source>
</evidence>
<keyword evidence="13 19" id="KW-1015">Disulfide bond</keyword>
<dbReference type="InterPro" id="IPR017857">
    <property type="entry name" value="Coagulation_fac-like_Gla_dom"/>
</dbReference>
<dbReference type="PROSITE" id="PS00021">
    <property type="entry name" value="KRINGLE_1"/>
    <property type="match status" value="2"/>
</dbReference>
<dbReference type="GO" id="GO:0030194">
    <property type="term" value="P:positive regulation of blood coagulation"/>
    <property type="evidence" value="ECO:0007669"/>
    <property type="project" value="TreeGrafter"/>
</dbReference>
<evidence type="ECO:0000313" key="28">
    <source>
        <dbReference type="Proteomes" id="UP000727407"/>
    </source>
</evidence>
<dbReference type="FunFam" id="3.30.160.60:FF:000100">
    <property type="entry name" value="Zinc finger 45-like"/>
    <property type="match status" value="1"/>
</dbReference>
<dbReference type="InterPro" id="IPR001254">
    <property type="entry name" value="Trypsin_dom"/>
</dbReference>
<dbReference type="Gene3D" id="2.170.270.10">
    <property type="entry name" value="SET domain"/>
    <property type="match status" value="1"/>
</dbReference>
<dbReference type="PROSITE" id="PS50240">
    <property type="entry name" value="TRYPSIN_DOM"/>
    <property type="match status" value="1"/>
</dbReference>
<feature type="domain" description="C2H2-type" evidence="24">
    <location>
        <begin position="758"/>
        <end position="785"/>
    </location>
</feature>
<evidence type="ECO:0000256" key="5">
    <source>
        <dbReference type="ARBA" id="ARBA00022486"/>
    </source>
</evidence>
<feature type="compositionally biased region" description="Polar residues" evidence="21">
    <location>
        <begin position="535"/>
        <end position="546"/>
    </location>
</feature>
<dbReference type="Gene3D" id="3.30.160.60">
    <property type="entry name" value="Classic Zinc Finger"/>
    <property type="match status" value="7"/>
</dbReference>
<dbReference type="Gene3D" id="4.10.740.10">
    <property type="entry name" value="Coagulation Factor IX"/>
    <property type="match status" value="1"/>
</dbReference>
<evidence type="ECO:0000256" key="12">
    <source>
        <dbReference type="ARBA" id="ARBA00023125"/>
    </source>
</evidence>
<dbReference type="Pfam" id="PF00089">
    <property type="entry name" value="Trypsin"/>
    <property type="match status" value="1"/>
</dbReference>
<feature type="compositionally biased region" description="Basic and acidic residues" evidence="21">
    <location>
        <begin position="547"/>
        <end position="584"/>
    </location>
</feature>
<dbReference type="PRINTS" id="PR00018">
    <property type="entry name" value="KRINGLE"/>
</dbReference>
<evidence type="ECO:0000256" key="19">
    <source>
        <dbReference type="PROSITE-ProRule" id="PRU00121"/>
    </source>
</evidence>
<dbReference type="FunFam" id="3.30.160.60:FF:002137">
    <property type="entry name" value="Specific RNA polymerase II transcription factor"/>
    <property type="match status" value="1"/>
</dbReference>
<dbReference type="InterPro" id="IPR033116">
    <property type="entry name" value="TRYPSIN_SER"/>
</dbReference>
<dbReference type="FunFam" id="4.10.740.10:FF:000001">
    <property type="entry name" value="vitamin K-dependent protein S"/>
    <property type="match status" value="1"/>
</dbReference>
<dbReference type="PANTHER" id="PTHR24254:SF10">
    <property type="entry name" value="PROTHROMBIN"/>
    <property type="match status" value="1"/>
</dbReference>
<dbReference type="SUPFAM" id="SSF49562">
    <property type="entry name" value="C2 domain (Calcium/lipid-binding domain, CaLB)"/>
    <property type="match status" value="2"/>
</dbReference>
<dbReference type="Pfam" id="PF00051">
    <property type="entry name" value="Kringle"/>
    <property type="match status" value="2"/>
</dbReference>
<dbReference type="GO" id="GO:0006508">
    <property type="term" value="P:proteolysis"/>
    <property type="evidence" value="ECO:0007669"/>
    <property type="project" value="UniProtKB-KW"/>
</dbReference>
<evidence type="ECO:0000256" key="7">
    <source>
        <dbReference type="ARBA" id="ARBA00022723"/>
    </source>
</evidence>
<dbReference type="InterPro" id="IPR051659">
    <property type="entry name" value="Serine_Protease_S1-Domain"/>
</dbReference>
<comment type="catalytic activity">
    <reaction evidence="1">
        <text>Selective cleavage of Arg-|-Gly bonds in fibrinogen to form fibrin and release fibrinopeptides A and B.</text>
        <dbReference type="EC" id="3.4.21.5"/>
    </reaction>
</comment>
<dbReference type="SMART" id="SM00020">
    <property type="entry name" value="Tryp_SPc"/>
    <property type="match status" value="1"/>
</dbReference>
<keyword evidence="20" id="KW-0645">Protease</keyword>
<keyword evidence="28" id="KW-1185">Reference proteome</keyword>
<evidence type="ECO:0000259" key="24">
    <source>
        <dbReference type="PROSITE" id="PS50157"/>
    </source>
</evidence>
<dbReference type="GO" id="GO:0008270">
    <property type="term" value="F:zinc ion binding"/>
    <property type="evidence" value="ECO:0007669"/>
    <property type="project" value="UniProtKB-KW"/>
</dbReference>
<sequence length="1327" mass="149498">FSVQKSTEPIQPQTLLKFPKIYKPKPSVTSPEVMNYNENAVTSEKALAKSPSCDQGTEKDKEVTAHPRQDSTDETPCAVEQSSTITSSSSVLHPKLHFSLRLHTESRELHITIIEAEQISMETGSEGYVSGCVSVYGEQKHAQTAVRKLASRVHWGEAMVFSLPSTCSTESTESMEGEVALTLHVCDRFSRNTTLGTVRFKLADVGMMSDADCWVNLQPPKQMEVHSTGELLLSLSYLPAANRLGVVVMKARGLQSDKLKDTIVATSTQNGGMLECVKESFLAVLKLVPRGLTLGPSLAKDGQMGLWCVGWPLKTGTLLALEDPDKVSENDKPVEVSRCLKGAEGEISDRTYWMRFACSALSEDQRNVIVDEMDGKPCFRICKDISQGTELLVWPEVQTILNEPVKNKTVAATEELSKQETPQREKEDETQKPGYGKQGSREEAEQLKDKHPVTDTEWNILESRDGHENEVMDTCATETLTGATALELAGPPEQLGAAVRASCRLAMKPRIVHSLGSRLIKQSQGQRRRTAPYFTKNSQPKQTATEKGQESKEISVHKQNARADNKPEEGYMKEHSQDNKNPRERKYKCDECEKGFFQLCHLKKHKLTHSELKPYACTKCGKRYSSKESYQAHLLTVHNGQRPYKCQHCEKSYGLKRDLKEHQVLHTGEKPFVCDVCGKAFARRPSLRAHKRVHETRILPRIKCTECSKELANHNSLRAHMRLHTGERPYACPHCDKCFRQGSNLQGHLRLHTGEKPFRCPHCELCFSQAPELKRHLIIHTGEAYLCPVCVFIDEKEAFQVIRAKRANSPFEELKRGNLERECVEEICDHEEAREVFEADDKTNTFWDTYLACSGTTVKRNVDTVRGIRTCIDHKGLCYVDTGEHYNGNINVTISGKSCQFWKSNFPHKITEINATTLNQPENFCRNPDKRPTGPWCYTSDPTVRMEKCAVPKCGETLPSVPVKNSTVQYHQTNCLQGSGESYTGTLSVTMHGYTCLDWNHAKVKAKSKNFNREVLLVKNYCRNPDGDLEGPWCYVIMAGNITIDYCRLELCDAPLEGVVEEGGLQQRTVAAKRDIFFHPRSFGQGELECGERPLFEKVHKDDKTEIELVKSYEKRIVHGESAEVGSAPWQVMLYKRSPQELLCGASLISDVWILTAAHCILYPPWGKNFTIDDILVRLGKYERAKYERGTEKIVAIDEIIIHPKYNWKENLNRDIALLHMKKPVSFTEVIHPICLPTKNVVNNLMSVGFKGRVTGWGNLREAWTSNPQNLPAKLQQIHLPLVDQEICRKSTSIRITDNMFCAGYSADDNKRGDSCEGDSGGPFVMK</sequence>
<dbReference type="Gene3D" id="4.10.140.10">
    <property type="entry name" value="Thrombin light chain domain"/>
    <property type="match status" value="1"/>
</dbReference>
<protein>
    <recommendedName>
        <fullName evidence="4">Prothrombin</fullName>
        <ecNumber evidence="3">3.4.21.5</ecNumber>
    </recommendedName>
    <alternativeName>
        <fullName evidence="16">Coagulation factor II</fullName>
    </alternativeName>
</protein>
<evidence type="ECO:0000256" key="6">
    <source>
        <dbReference type="ARBA" id="ARBA00022572"/>
    </source>
</evidence>
<keyword evidence="6 19" id="KW-0420">Kringle</keyword>
<feature type="region of interest" description="Disordered" evidence="21">
    <location>
        <begin position="411"/>
        <end position="453"/>
    </location>
</feature>
<feature type="non-terminal residue" evidence="27">
    <location>
        <position position="1"/>
    </location>
</feature>
<feature type="compositionally biased region" description="Basic and acidic residues" evidence="21">
    <location>
        <begin position="439"/>
        <end position="453"/>
    </location>
</feature>
<dbReference type="InterPro" id="IPR000294">
    <property type="entry name" value="GLA_domain"/>
</dbReference>
<dbReference type="PROSITE" id="PS50998">
    <property type="entry name" value="GLA_2"/>
    <property type="match status" value="1"/>
</dbReference>
<feature type="compositionally biased region" description="Basic and acidic residues" evidence="21">
    <location>
        <begin position="56"/>
        <end position="71"/>
    </location>
</feature>
<keyword evidence="12" id="KW-0238">DNA-binding</keyword>
<dbReference type="CDD" id="cd00190">
    <property type="entry name" value="Tryp_SPc"/>
    <property type="match status" value="1"/>
</dbReference>
<evidence type="ECO:0000256" key="1">
    <source>
        <dbReference type="ARBA" id="ARBA00001621"/>
    </source>
</evidence>
<reference evidence="27" key="1">
    <citation type="submission" date="2020-07" db="EMBL/GenBank/DDBJ databases">
        <title>Clarias magur genome sequencing, assembly and annotation.</title>
        <authorList>
            <person name="Kushwaha B."/>
            <person name="Kumar R."/>
            <person name="Das P."/>
            <person name="Joshi C.G."/>
            <person name="Kumar D."/>
            <person name="Nagpure N.S."/>
            <person name="Pandey M."/>
            <person name="Agarwal S."/>
            <person name="Srivastava S."/>
            <person name="Singh M."/>
            <person name="Sahoo L."/>
            <person name="Jayasankar P."/>
            <person name="Meher P.K."/>
            <person name="Koringa P.G."/>
            <person name="Iquebal M.A."/>
            <person name="Das S.P."/>
            <person name="Bit A."/>
            <person name="Patnaik S."/>
            <person name="Patel N."/>
            <person name="Shah T.M."/>
            <person name="Hinsu A."/>
            <person name="Jena J.K."/>
        </authorList>
    </citation>
    <scope>NUCLEOTIDE SEQUENCE</scope>
    <source>
        <strain evidence="27">CIFAMagur01</strain>
        <tissue evidence="27">Testis</tissue>
    </source>
</reference>
<feature type="domain" description="Kringle" evidence="23">
    <location>
        <begin position="974"/>
        <end position="1052"/>
    </location>
</feature>
<dbReference type="InterPro" id="IPR000001">
    <property type="entry name" value="Kringle"/>
</dbReference>
<keyword evidence="5" id="KW-0011">Acute phase</keyword>
<dbReference type="PROSITE" id="PS00028">
    <property type="entry name" value="ZINC_FINGER_C2H2_1"/>
    <property type="match status" value="7"/>
</dbReference>
<dbReference type="Pfam" id="PF09396">
    <property type="entry name" value="Thrombin_light"/>
    <property type="match status" value="1"/>
</dbReference>
<feature type="region of interest" description="Disordered" evidence="21">
    <location>
        <begin position="39"/>
        <end position="76"/>
    </location>
</feature>
<dbReference type="Gene3D" id="2.60.40.150">
    <property type="entry name" value="C2 domain"/>
    <property type="match status" value="1"/>
</dbReference>
<evidence type="ECO:0000256" key="10">
    <source>
        <dbReference type="ARBA" id="ARBA00022771"/>
    </source>
</evidence>
<dbReference type="EMBL" id="QNUK01000462">
    <property type="protein sequence ID" value="KAF5892982.1"/>
    <property type="molecule type" value="Genomic_DNA"/>
</dbReference>
<dbReference type="GO" id="GO:0006953">
    <property type="term" value="P:acute-phase response"/>
    <property type="evidence" value="ECO:0007669"/>
    <property type="project" value="UniProtKB-KW"/>
</dbReference>
<dbReference type="OrthoDB" id="6380398at2759"/>
<evidence type="ECO:0000259" key="22">
    <source>
        <dbReference type="PROSITE" id="PS50004"/>
    </source>
</evidence>
<keyword evidence="9" id="KW-0677">Repeat</keyword>
<evidence type="ECO:0000256" key="9">
    <source>
        <dbReference type="ARBA" id="ARBA00022737"/>
    </source>
</evidence>
<keyword evidence="10 18" id="KW-0863">Zinc-finger</keyword>
<dbReference type="FunFam" id="3.30.160.60:FF:001465">
    <property type="entry name" value="Zinc finger protein 560"/>
    <property type="match status" value="1"/>
</dbReference>
<keyword evidence="15" id="KW-0539">Nucleus</keyword>
<dbReference type="PRINTS" id="PR00722">
    <property type="entry name" value="CHYMOTRYPSIN"/>
</dbReference>
<evidence type="ECO:0000256" key="20">
    <source>
        <dbReference type="RuleBase" id="RU363034"/>
    </source>
</evidence>
<evidence type="ECO:0000256" key="18">
    <source>
        <dbReference type="PROSITE-ProRule" id="PRU00042"/>
    </source>
</evidence>
<evidence type="ECO:0000259" key="26">
    <source>
        <dbReference type="PROSITE" id="PS50998"/>
    </source>
</evidence>
<dbReference type="InterPro" id="IPR018056">
    <property type="entry name" value="Kringle_CS"/>
</dbReference>
<dbReference type="InterPro" id="IPR009003">
    <property type="entry name" value="Peptidase_S1_PA"/>
</dbReference>
<feature type="domain" description="C2H2-type" evidence="24">
    <location>
        <begin position="702"/>
        <end position="729"/>
    </location>
</feature>
<dbReference type="SMART" id="SM00130">
    <property type="entry name" value="KR"/>
    <property type="match status" value="2"/>
</dbReference>
<feature type="compositionally biased region" description="Basic and acidic residues" evidence="21">
    <location>
        <begin position="415"/>
        <end position="431"/>
    </location>
</feature>
<dbReference type="GO" id="GO:0000122">
    <property type="term" value="P:negative regulation of transcription by RNA polymerase II"/>
    <property type="evidence" value="ECO:0007669"/>
    <property type="project" value="UniProtKB-ARBA"/>
</dbReference>
<dbReference type="FunFam" id="3.30.160.60:FF:001136">
    <property type="entry name" value="Zinc finger protein 408"/>
    <property type="match status" value="1"/>
</dbReference>
<keyword evidence="20" id="KW-0378">Hydrolase</keyword>